<feature type="domain" description="Fibrous sheath-interacting protein 2 C-terminal" evidence="2">
    <location>
        <begin position="5743"/>
        <end position="6610"/>
    </location>
</feature>
<reference evidence="3" key="2">
    <citation type="submission" date="2025-09" db="UniProtKB">
        <authorList>
            <consortium name="Ensembl"/>
        </authorList>
    </citation>
    <scope>IDENTIFICATION</scope>
</reference>
<feature type="compositionally biased region" description="Basic and acidic residues" evidence="1">
    <location>
        <begin position="6423"/>
        <end position="6437"/>
    </location>
</feature>
<feature type="compositionally biased region" description="Polar residues" evidence="1">
    <location>
        <begin position="5375"/>
        <end position="5396"/>
    </location>
</feature>
<feature type="compositionally biased region" description="Polar residues" evidence="1">
    <location>
        <begin position="3100"/>
        <end position="3110"/>
    </location>
</feature>
<feature type="region of interest" description="Disordered" evidence="1">
    <location>
        <begin position="6414"/>
        <end position="6437"/>
    </location>
</feature>
<feature type="region of interest" description="Disordered" evidence="1">
    <location>
        <begin position="5690"/>
        <end position="5743"/>
    </location>
</feature>
<feature type="region of interest" description="Disordered" evidence="1">
    <location>
        <begin position="682"/>
        <end position="716"/>
    </location>
</feature>
<evidence type="ECO:0000259" key="2">
    <source>
        <dbReference type="Pfam" id="PF15783"/>
    </source>
</evidence>
<evidence type="ECO:0000313" key="4">
    <source>
        <dbReference type="Proteomes" id="UP000694422"/>
    </source>
</evidence>
<feature type="region of interest" description="Disordered" evidence="1">
    <location>
        <begin position="2497"/>
        <end position="2523"/>
    </location>
</feature>
<keyword evidence="4" id="KW-1185">Reference proteome</keyword>
<dbReference type="Ensembl" id="ENSSDAT00000010248.1">
    <property type="protein sequence ID" value="ENSSDAP00000009026.1"/>
    <property type="gene ID" value="ENSSDAG00000008215.1"/>
</dbReference>
<feature type="region of interest" description="Disordered" evidence="1">
    <location>
        <begin position="5539"/>
        <end position="5610"/>
    </location>
</feature>
<dbReference type="PANTHER" id="PTHR21856:SF7">
    <property type="entry name" value="FIBROUS SHEATH-INTERACTING PROTEIN 2"/>
    <property type="match status" value="1"/>
</dbReference>
<dbReference type="Pfam" id="PF15783">
    <property type="entry name" value="FSIP2"/>
    <property type="match status" value="4"/>
</dbReference>
<feature type="compositionally biased region" description="Basic and acidic residues" evidence="1">
    <location>
        <begin position="5720"/>
        <end position="5742"/>
    </location>
</feature>
<accession>A0A8C9UND7</accession>
<name>A0A8C9UND7_SPEDA</name>
<reference evidence="3" key="1">
    <citation type="submission" date="2025-08" db="UniProtKB">
        <authorList>
            <consortium name="Ensembl"/>
        </authorList>
    </citation>
    <scope>IDENTIFICATION</scope>
</reference>
<feature type="region of interest" description="Disordered" evidence="1">
    <location>
        <begin position="6705"/>
        <end position="6725"/>
    </location>
</feature>
<proteinExistence type="predicted"/>
<sequence>KVISVVKSGGHQSIAAVMCGSCTVLCDSVHGTRCLQKRHMLPGFPLFRPSYGFNLTDPYCQLLENQYKNLHDPHLRAYYKRKDILRRLKKGGYITSNNKIVCTLKELNKYRQYLTSLKLDFERNYVREQKMIAKQLRRLQETNHLPECSEIAHFQNWLLHEGAAQSIKDQERLIRHRYMDMICRELEQIERTAEEHRLLQRDREERSQREHTRRKLNLRRKMEEEWKTKELLLLTRIGEDVKREQRVEEQRRKYREESDRKKQVLLEKKMAYHLQKMHDTGFKEDIGKSTLENSGQDGAIYESSPKKKKTTYDDIKVVYPYKLLHDFLFYPFLFIFQVTSEELTSIIQNIMTWVVATVTSILYPAITKYEERLQNNTYPVSEDSVLSSDSSSFCSTCSEEFTYGSYTSATTKTYQAEPCTFAVHTSVKRTNTPLEPPSSHVERRVVGKAFHQKGQFIASELKYNKASLMYSYPKLGSSKSDSHLLTPLETGRKKSKDATTETDGLVNVNPLFSDQKAKAVDEIKNLKNVFVNFKCHLKGETELILESIFQELMSNLTQAIPSLSSVTAEVFVDQCESDKDLFSNADICSVASDIVENMLEKLELAVEKKCVEVFSQEDLSVDLKPNLTTSDECFTLSNGKLSEESLPPCPLEPMCDIAEDMVHVILEKLKTLASYKKTELPLEDKTKHQKQNKTDPTHTVPQSDGREKSTPDPDKTNLIFKEEIQNLISGIFSQSNLIGYVKEAISTILGYVQTELNNERLVASEETIVFLQLLDDIFTQLRQKPVKTGVQKRRQPRVRNISDTEEKYRLTGTSLSNGPMPRKPFPPINVPGMVLYSEDDNEEIDHIVKSVLDSSFKEEKGKPQDQISNHRFTKGNTDFQSKKIRRPPTKSAAPSKVALHDWELKTELPSFSNEDILKEKPCLNKDIPIFTKDQKHQIQKTSENIVKCILTEMFKDIFSSSSDYLSSKISKESSALVTEESQGLSRQEWINKMFSVSEITAVAKEIADSVLNILHKASSCIPDITESIISSSVCQTFLDKSDSPQIVNKAPNKKPLKIWFDSEKKMKYLSSLDVDSKKPCRSRSEEGTLKNVDDISNKIIDTVFKKLKLLICPKLQKRVKPSLPKQSLLQSQLSTYTTKIVNIVLHAIQNEVEFSKKNLHLTEIDYTKPPTRKGFVADNDEKLEYLVTDLNDDIMTSPLLTCICDMVSGRNEDQRNTFLLSDKSTSSTSYGSDHFDKQNTLSFRQDKKSFLKSLATPCAFHSNKNGKDLKENNKLQVLDSIGETLQEMLNQLACVYPNSQPSCSQQNRKKSNKKKQMATELVSDVQFISKTILEYIIAKLCGVDMDTNLTSFKASSESPDIDNLSFASIIEEMAKCTSIISDIISKMMQKNNKDLTKSKAKNVAPLSSKIENSKLTHPNALKTTASDILNMVFANLEGFANGNLDTLGVTNDYSQKDRGVDWECESTNAFTDTCEEPLRSTLYTQAKKVSSALLKTIQTELNMNMSDLKTSIKNPSPETQMFTNIVDLILDSVSTDTFSETESEDRGIKTYRYQPTYGNFLPGGADTESFIEDEAPAEKELSGERTSLREEAKTYSSKQWILERTLNKIEVKLREPHKSPIVPIIKNILNEIFQSDLINELNVLSPSQTHFSDMPHNVHESTTQTSVQFKNKVIGPLVSDTDVTVVADDVVRIVFHKLYSAAMIEKNVSENSCKTVTFSANVSFHEHTYGQNSSVAVLDGNPCSLQSRLTVEKQNEVNVIEDIVQTILTNLEIFTTSKVKSLFYPQVNFTVPVTLPYPHDESALSKALSAKDSQSDEQYSCCSVDHIKSGQSNSWCQPSLSKLNIYAKEVATKILEGIKHELDKERGGPFLTQKIVVSESIASQVVSTVLDIVSCKSKCDKHSSDKEINSDQQEGIIEKLFNKPEYRKILQFQIQDTIEGILCDIYEKTLFQNNLSFVTPSLKSSITSKYLKPNSEIFIEDTNKNIPEFSVPKSDVVLFSKDIVDIVLHNLNSVVMLGINAKDSTLAQLTFCDTFPKEEGHQSLLVVSKSEEKTEYFPYLKKKKSAYADNNQIAVEGKEDTKKSIPDPCEENANSITKTIFNRLYSFATERIDSLITLALQPKAKSFVSPELENCKQDDSIFCESSQVESDVNVLKISTTKTILSEELTEHTFASYREKLGSSIHLPEASLKKYADIIASTILKFIKNDLDLEIKKMHPFPNNILFQKNVFVNEIVDSTLKILYNKSSVKEISFSSKENHNFSQLTIANEILLEHKEKEKSTTISLFTNCPVEQNQTTLEKESQKNALEKIFMRNGESKQNEKTELLSAVEDLLNNLDQRIMEVLGCLPPYNEIPTFMSNYKIKTSGITQKKNFQSHINSAANDIVESVLEKMYHVVMTSLYKNKRGEVEICDNNDTLPMKLPSFRETKQAGKRNNACRYGMLQVCSSAKSQNISVLENTSLQYSPLHIGKDLVQMVLSMITQFISLHLEESFSPKDCSDELPPVRLSNSKVSPKSSPRQGLKANLKGRSKITSLPKFKTKPYLGPTVAKAKSKIKLSTGEKTSIDSWSKTFTGLPHILSTGDAKNLLELKLPTSELKMYAKDITSNILESVVKKIDREMETRAMVNTEVSPSDEIMEASKLVNTIFRELYATDNYNLSYPIKLSYLDDLKPSQHDLYAGSSAKEQACFYLENVSSQLEQIFPKEGIFKKMFEKWQSESNDMENEKFMLLMTAENVLTEISIKAKDLEYSLSLLNLPPLEDCESRFYNHFKDGSTRAEDTKAQINMFGREIVEILFEKLQLCFLSQMPTSDSKKNLTNRKEHISSKSNHVFPTKHILNSLPVCNMKTKDSISIGSSNQIIREIIERVINMLESFVDLQFKHISKYEFSEIVKMPIENLFQVQQRLLSKKILPKLQPLKKNSDESKPITISKENTQNTLLQVHSFHSELLTYAINIVSDMLGTIKNKLDKEISQVDPPSIPTLKENIVASEIIGTLMDQCAHFKESLIKNLPKESLFQRTENTYIVNQVELATNVKTPSSKLKENSLRNNPPQRSVPDLVFYSEEDMNTKYRVSSNLPSYVRSSVEDTIKRSESEELHSETMPSCSRSKVQYHSPRKPNFGRFDEDMKRNSSLTEGSVLQKLSQKANDSTEASLKQVMPFMEMRKSENPRVFHYETLKPVGEPNQIQTSVSPLKICLAAENIVNTVLSSYGFPNQPHTNESKETIKPFFISKQSPLSEISEQQKNTENLFRMWDKKNSCVPEENSRNPHTYKEDFSLLQKWKNKNPKIDKIITLKEFEVMAFADHELGPNEIHLIARHVTTSVITYLKNFRSRVSNEEKISLISTLSRKQYELTQPLGSIYNTSSIYQFCEQLTESIICHLTSSISDVTEEGREKNKDWEIQSAAFNKIISVHSEMFENRSISIGELALSISEIIIEILSNGNIIEAEITQQMGSIKTKCIYCPQVASPDLDDFFQDLLTGVIHVISKEIGLNHHFESNGRNNSLSMLRSNSGSFCSKTSIVERQISPRDWESSTHKIDQLVKNNKLSYLAKKLDRFAGSLKTNESKEVVNKVFNIVVDLFLPDEFPDEAMESGKLPRTLFSYPNNQQSNFTLSNNLGLSPKSVFLLNVVCEKLVRTLLEKCTNTVFADDGSLSSEIFAEECQLLKILQSEDDGDFDYCKGLMGCEQLQGDYMSDLLENLADMDQDLMSSDSMLASISHSLVKSLMDKLSHSLQQAPESPPFAKKHLKYRTREIQSTFCSKANVSELVKLRQDKNFLGFVSYDSNSLTEDLSNPSVTSSKIQAPFGKQHTVKSSLSLLNRQETKEMDRIAVSNKVLRRGMNTTSIYSATFLEEIISELFCHLSISLWEKNANITEAHLNEMNILFVNNIVNKFNNSQITVLRNAEERLYFPPIDKETLSKIVNSIYCSVVEQYELNVMCGNNLLYGDSSITEQIADRIFIEILDYQLPSCHRGKLIPHLYYPLKAEIILQKLQNNLRKFTFQPRPSKSYSTRLPHSFLEDVIRRLLSQLSLPSINPSCLETKNLMSSDFNEMSTCIINKVMSAISKHKIWFTIYDNQHLATGENLEKMVDSIYSSILQRSGSLISIQKNIVSRSSIMVDQIASFIIQETIENHLQPFLSGEVWPRSKTPHDAVSNMVKQVLNEATESYGSQKPSSLGIRPDTLVGEIVTRLLSKIFSPKPNTEVELENMTHEIINSVNNHLDKAKIPIPYDNKEQSFPTTDTDIVDELVTSVYRNVLNQHGLDPDIDKESDDSTIFVENITNLIVAAISNYLFHPLFSGDLSASSYSVSMAENIVQDILSNISKSIMSNQSLPPYNTLLPYTFLEDMIRVLLSRFFPPTSSLVPNRETPKDKSRMNFNEIASNLISDIRMKISQHEIRFSKDEEVKSVYSEDDVQHLVDSVFKNILQNSDSQALVQQNITNNNDVFIDRIAGFIIKYICEQHLQPFVHGTSLSLSDEYIDDIREQLFYTGAYSSTFVEDVVSGVLGKIFHRVVGIVQMKSVKDSEDELFDKAEKLIHFIAKEFSKAQVRIVDNAEEQLCLPPVERATVKNIIDMVYSKVLEEYEREIMPDKDFLNDIKTLAARVTKIILTETLHFQIHPDLIANLPFQSHSKLNENVLVNRVQYDISKSRFRRQASTMYTTVLSHTHLEKIVTQLMSQISPSASSVEHTDISQSGLNNTVIKLIKEIMSIISKHAICITKHGDKKQSMISEKDIQSMVDSIYADLSHSNLYQSLAKDQKGISNIPVSKIASFIIKEIFNHHLQSFLSGDKTFFSVSADQTYKQKAIDPKQRELSFVVNSAAFLEEVISELLCKILYAFTHNVLAAENPDGAKARITNIVTTLVKSIILEFTTSEILVADNLDENLCFPEQYKEMVQKTVNPIYEKLLDEYKSLIQIYRAIQSDTASFGRKIYHLLLEEIYDYQVQSLVSGELVSSSYSSPQADNIIRNVLSIITKDSSGLPSCVTVLPRSLLKDMISKLLVHIVPSTDAENEPKEEEVIPDDKSMDTASKLTDDIIKEIYEHEIRLAIAEENSESVQLEAIENFIDSICNNILKKSEFQAEVQKGADQKGASFLSKIAGFIMKEIMDHHLRPFLYGEESSSSDLSGNDCASIIAKSDKKKKRHSLYSATFLEDVIVDLVNKFCPFPTITEDSNKEIPESDIVGLAIKFANSLIGEFRKSEVKVLPHAEEIFSFPPIDKKTIDNISNFVYDEFIGKYGSKDIQKGDKSSIVIEMIATLAQKAISAFKIQPLFSGEWSSTFFSFLNPDNITQRVQNLPQQTSMKITRCLKDQPTLPEQSHKDMSRKSDIQDSIISSINAIMDSNLFNLVSESAAGVANKKKENQNKLGIHTKEHSENVSKVTIPSTTKKSTAKNEQQGAGVDTQFSVATDNKEYDKYVHGSDRKIDNEKKIDSTRGSPKEKVDKHFQASPFKPKARSMETITDKTSKIIQKPSNKEKRNPSAHIHVDEIPYSGYECVQNVIENIYENVLEMSSLQEPLDLSKPGYRKSSPSDKALNMVQVVGNDSEQSVKKGLPPSINEKVLDKEKEKKEGEKVKEGEKEKENEKKRERECARQKNTEIKPSKPDHPQHLPRNKPAVFPANFLEDVISEIVNILVFSSSPKPQICDKCLKANDDQNQAELYETAMKLIDSLLKEFSDAKIKVFRPHKGNQFLPHADKISSDPTGLPKCKEPTTDEASSSIKAKSVDKVSHMHKMTEEARSDKLPSLEKSQSIDKTLVNKVVHSSVCNILKENRSQESICKKINSNRENLARSVTSAVIDEIFQHHLNLIFCDDVPNSACFPLESKEVVKKVQKVVQTASKECQTSSPYTIMLPHRFLEDVISALLSKIFNFQSISNSKNKAKSPEGKKSTELDFLQMKLVNTVAEEISRNENMVVKYVESLHPNDDEVIQLVVQSIYNNLLPQFGTREVIQNCVASGCRLLLETIVDLVLREVAGNQLQNYFCGELTPYQCAEVDSTVENILKDIIQTASPQLSQAHKLSYNVIEEIAIKFLSKLFSVFPKGGKEITKSLENEMQNITLKILKSFQEFISKSKIKLVSPTKESPTVPLADNASIENIVNSVYDNVLKHSGSHTSVFKDLMGKSNVLSDIIGFLMVKEISNSEFQLQGGEEVSSSELALEAVQIMEKVVKIIDELKSQEKSSSRKGSMLHAKVLEEALALFLAKLLRLPSASSKDTNNLTKPELSKIASQLTKNVTAEISKSNISLVAADSEEQSLEPESMEMISQVIDSVYSNVFQQSETNKEFYDTKDTSIVFPKNVASLIIDGVSSVSSESINTKNSNSHFFGELDVNRIVDKAQNHVLKIMPELDNEEPDEENSTIKIVPYLGKKPIKIDPEIVSEHLTVLSVKTQPLEKLKMECIKRTGHSIAELRRASISGKSYSSTEPIDSEKRQKERRTTLSKTGRIDIKPLEAVCRHSFQNIKKPDITTVELLKDVQTSKDLIIRLVAHDINQEHPGNNVAEEVISDEDEIVLGEVAVQRSLGELSEDQEKEFGMTVESKVASSKTIISASNLKKILSISKCCQTTNGVNTESIETTPNLIPESHDTQVQRTASEIDMPFSKTLTETDSSPQKKIQHKVSEKLTEPAHYFIHRIMSTSSYNQDLISNTRYVKLKQYGVSSQNFINIFEGSKNSAGKAYPSKEVIAETPKSSIPKQRSKMLAKVSSALSKVFSRSNSNIPKSSSPPHQDEH</sequence>
<dbReference type="GO" id="GO:0005739">
    <property type="term" value="C:mitochondrion"/>
    <property type="evidence" value="ECO:0007669"/>
    <property type="project" value="TreeGrafter"/>
</dbReference>
<evidence type="ECO:0000256" key="1">
    <source>
        <dbReference type="SAM" id="MobiDB-lite"/>
    </source>
</evidence>
<dbReference type="PANTHER" id="PTHR21856">
    <property type="entry name" value="FIBROUS SHEATH-INTERACTING PROTEIN 2"/>
    <property type="match status" value="1"/>
</dbReference>
<organism evidence="3 4">
    <name type="scientific">Spermophilus dauricus</name>
    <name type="common">Daurian ground squirrel</name>
    <dbReference type="NCBI Taxonomy" id="99837"/>
    <lineage>
        <taxon>Eukaryota</taxon>
        <taxon>Metazoa</taxon>
        <taxon>Chordata</taxon>
        <taxon>Craniata</taxon>
        <taxon>Vertebrata</taxon>
        <taxon>Euteleostomi</taxon>
        <taxon>Mammalia</taxon>
        <taxon>Eutheria</taxon>
        <taxon>Euarchontoglires</taxon>
        <taxon>Glires</taxon>
        <taxon>Rodentia</taxon>
        <taxon>Sciuromorpha</taxon>
        <taxon>Sciuridae</taxon>
        <taxon>Xerinae</taxon>
        <taxon>Marmotini</taxon>
        <taxon>Spermophilus</taxon>
    </lineage>
</organism>
<feature type="region of interest" description="Disordered" evidence="1">
    <location>
        <begin position="3090"/>
        <end position="3126"/>
    </location>
</feature>
<feature type="compositionally biased region" description="Basic and acidic residues" evidence="1">
    <location>
        <begin position="5557"/>
        <end position="5605"/>
    </location>
</feature>
<feature type="compositionally biased region" description="Basic and acidic residues" evidence="1">
    <location>
        <begin position="704"/>
        <end position="716"/>
    </location>
</feature>
<feature type="compositionally biased region" description="Polar residues" evidence="1">
    <location>
        <begin position="2507"/>
        <end position="2519"/>
    </location>
</feature>
<dbReference type="InterPro" id="IPR038891">
    <property type="entry name" value="FSIP2"/>
</dbReference>
<feature type="domain" description="Fibrous sheath-interacting protein 2 C-terminal" evidence="2">
    <location>
        <begin position="3910"/>
        <end position="4464"/>
    </location>
</feature>
<feature type="compositionally biased region" description="Basic and acidic residues" evidence="1">
    <location>
        <begin position="682"/>
        <end position="696"/>
    </location>
</feature>
<feature type="region of interest" description="Disordered" evidence="1">
    <location>
        <begin position="5372"/>
        <end position="5396"/>
    </location>
</feature>
<feature type="compositionally biased region" description="Low complexity" evidence="1">
    <location>
        <begin position="6707"/>
        <end position="6725"/>
    </location>
</feature>
<dbReference type="InterPro" id="IPR031554">
    <property type="entry name" value="FSIP2_C"/>
</dbReference>
<dbReference type="Proteomes" id="UP000694422">
    <property type="component" value="Unplaced"/>
</dbReference>
<feature type="domain" description="Fibrous sheath-interacting protein 2 C-terminal" evidence="2">
    <location>
        <begin position="4496"/>
        <end position="4787"/>
    </location>
</feature>
<feature type="domain" description="Fibrous sheath-interacting protein 2 C-terminal" evidence="2">
    <location>
        <begin position="4818"/>
        <end position="5309"/>
    </location>
</feature>
<evidence type="ECO:0000313" key="3">
    <source>
        <dbReference type="Ensembl" id="ENSSDAP00000009026.1"/>
    </source>
</evidence>
<protein>
    <submittedName>
        <fullName evidence="3">Fibrous sheath interacting protein 2</fullName>
    </submittedName>
</protein>